<dbReference type="PROSITE" id="PS50903">
    <property type="entry name" value="RUBREDOXIN_LIKE"/>
    <property type="match status" value="1"/>
</dbReference>
<accession>A0A348ALI6</accession>
<dbReference type="InterPro" id="IPR052753">
    <property type="entry name" value="Rbr2/Nigerythrin"/>
</dbReference>
<gene>
    <name evidence="6" type="primary">rbr2</name>
    <name evidence="6" type="ORF">MAMMFC1_02619</name>
</gene>
<dbReference type="InterPro" id="IPR012347">
    <property type="entry name" value="Ferritin-like"/>
</dbReference>
<dbReference type="GO" id="GO:0016692">
    <property type="term" value="F:NADH peroxidase activity"/>
    <property type="evidence" value="ECO:0007669"/>
    <property type="project" value="UniProtKB-EC"/>
</dbReference>
<dbReference type="EC" id="1.11.1.1" evidence="6"/>
<keyword evidence="6" id="KW-0575">Peroxidase</keyword>
<dbReference type="InterPro" id="IPR048574">
    <property type="entry name" value="RUBY_RBDX"/>
</dbReference>
<evidence type="ECO:0000259" key="5">
    <source>
        <dbReference type="PROSITE" id="PS50905"/>
    </source>
</evidence>
<dbReference type="CDD" id="cd00729">
    <property type="entry name" value="rubredoxin_SM"/>
    <property type="match status" value="1"/>
</dbReference>
<dbReference type="PROSITE" id="PS50905">
    <property type="entry name" value="FERRITIN_LIKE"/>
    <property type="match status" value="1"/>
</dbReference>
<reference evidence="6 7" key="1">
    <citation type="journal article" date="2018" name="Int. J. Syst. Evol. Microbiol.">
        <title>Methylomusa anaerophila gen. nov., sp. nov., an anaerobic methanol-utilizing bacterium isolated from a microbial fuel cell.</title>
        <authorList>
            <person name="Amano N."/>
            <person name="Yamamuro A."/>
            <person name="Miyahara M."/>
            <person name="Kouzuma A."/>
            <person name="Abe T."/>
            <person name="Watanabe K."/>
        </authorList>
    </citation>
    <scope>NUCLEOTIDE SEQUENCE [LARGE SCALE GENOMIC DNA]</scope>
    <source>
        <strain evidence="6 7">MMFC1</strain>
    </source>
</reference>
<feature type="domain" description="Rubredoxin-like" evidence="4">
    <location>
        <begin position="169"/>
        <end position="202"/>
    </location>
</feature>
<evidence type="ECO:0000256" key="3">
    <source>
        <dbReference type="ARBA" id="ARBA00022982"/>
    </source>
</evidence>
<name>A0A348ALI6_9FIRM</name>
<dbReference type="Gene3D" id="1.20.1260.10">
    <property type="match status" value="1"/>
</dbReference>
<comment type="cofactor">
    <cofactor evidence="1">
        <name>Fe(3+)</name>
        <dbReference type="ChEBI" id="CHEBI:29034"/>
    </cofactor>
</comment>
<protein>
    <submittedName>
        <fullName evidence="6">Rubrerythrin-2</fullName>
        <ecNumber evidence="6">1.11.1.1</ecNumber>
    </submittedName>
</protein>
<dbReference type="PANTHER" id="PTHR33746">
    <property type="entry name" value="RUBRERYTHRIN"/>
    <property type="match status" value="1"/>
</dbReference>
<evidence type="ECO:0000259" key="4">
    <source>
        <dbReference type="PROSITE" id="PS50903"/>
    </source>
</evidence>
<dbReference type="CDD" id="cd01041">
    <property type="entry name" value="Rubrerythrin"/>
    <property type="match status" value="1"/>
</dbReference>
<dbReference type="GO" id="GO:0005506">
    <property type="term" value="F:iron ion binding"/>
    <property type="evidence" value="ECO:0007669"/>
    <property type="project" value="InterPro"/>
</dbReference>
<dbReference type="InterPro" id="IPR009040">
    <property type="entry name" value="Ferritin-like_diiron"/>
</dbReference>
<dbReference type="Gene3D" id="2.20.28.10">
    <property type="match status" value="1"/>
</dbReference>
<dbReference type="InterPro" id="IPR003251">
    <property type="entry name" value="Rr_diiron-bd_dom"/>
</dbReference>
<dbReference type="InterPro" id="IPR024934">
    <property type="entry name" value="Rubredoxin-like_dom"/>
</dbReference>
<keyword evidence="2" id="KW-0813">Transport</keyword>
<keyword evidence="6" id="KW-0560">Oxidoreductase</keyword>
<evidence type="ECO:0000256" key="2">
    <source>
        <dbReference type="ARBA" id="ARBA00022448"/>
    </source>
</evidence>
<organism evidence="6 7">
    <name type="scientific">Methylomusa anaerophila</name>
    <dbReference type="NCBI Taxonomy" id="1930071"/>
    <lineage>
        <taxon>Bacteria</taxon>
        <taxon>Bacillati</taxon>
        <taxon>Bacillota</taxon>
        <taxon>Negativicutes</taxon>
        <taxon>Selenomonadales</taxon>
        <taxon>Sporomusaceae</taxon>
        <taxon>Methylomusa</taxon>
    </lineage>
</organism>
<evidence type="ECO:0000313" key="6">
    <source>
        <dbReference type="EMBL" id="BBB91934.1"/>
    </source>
</evidence>
<dbReference type="InterPro" id="IPR009078">
    <property type="entry name" value="Ferritin-like_SF"/>
</dbReference>
<dbReference type="Pfam" id="PF02915">
    <property type="entry name" value="Rubrerythrin"/>
    <property type="match status" value="1"/>
</dbReference>
<dbReference type="EMBL" id="AP018449">
    <property type="protein sequence ID" value="BBB91934.1"/>
    <property type="molecule type" value="Genomic_DNA"/>
</dbReference>
<dbReference type="AlphaFoldDB" id="A0A348ALI6"/>
<keyword evidence="7" id="KW-1185">Reference proteome</keyword>
<proteinExistence type="predicted"/>
<dbReference type="SUPFAM" id="SSF47240">
    <property type="entry name" value="Ferritin-like"/>
    <property type="match status" value="1"/>
</dbReference>
<evidence type="ECO:0000256" key="1">
    <source>
        <dbReference type="ARBA" id="ARBA00001965"/>
    </source>
</evidence>
<dbReference type="PANTHER" id="PTHR33746:SF4">
    <property type="entry name" value="RUBRERYTHRIN"/>
    <property type="match status" value="1"/>
</dbReference>
<dbReference type="Proteomes" id="UP000276437">
    <property type="component" value="Chromosome"/>
</dbReference>
<dbReference type="Pfam" id="PF21349">
    <property type="entry name" value="RUBY_RBDX"/>
    <property type="match status" value="1"/>
</dbReference>
<dbReference type="KEGG" id="mana:MAMMFC1_02619"/>
<evidence type="ECO:0000313" key="7">
    <source>
        <dbReference type="Proteomes" id="UP000276437"/>
    </source>
</evidence>
<dbReference type="SUPFAM" id="SSF57802">
    <property type="entry name" value="Rubredoxin-like"/>
    <property type="match status" value="1"/>
</dbReference>
<sequence length="202" mass="22530">MRVILTSLIQIIYKGGVTLSVNNAMTADFLRSAYGGESMAHMRYLIWGDVAEKEGLPNIGKLFKAISYAEWAHAKNHFRELSEQKGDFTVAAGAVFGNTKTVENLQGAINGELHEINQMYPVYLETARFQKERGAEKSFHWALEAEKIHAKLFQEAQDAAKSGQDYQINSVHVCPFCGHTILNEAPDKCPICGAPKDKYKSF</sequence>
<keyword evidence="3" id="KW-0249">Electron transport</keyword>
<feature type="domain" description="Ferritin-like diiron" evidence="5">
    <location>
        <begin position="20"/>
        <end position="164"/>
    </location>
</feature>